<dbReference type="PANTHER" id="PTHR24321:SF8">
    <property type="entry name" value="ESTRADIOL 17-BETA-DEHYDROGENASE 8-RELATED"/>
    <property type="match status" value="1"/>
</dbReference>
<evidence type="ECO:0000313" key="4">
    <source>
        <dbReference type="Proteomes" id="UP000282106"/>
    </source>
</evidence>
<keyword evidence="4" id="KW-1185">Reference proteome</keyword>
<dbReference type="EMBL" id="RJVO01000002">
    <property type="protein sequence ID" value="ROH92102.1"/>
    <property type="molecule type" value="Genomic_DNA"/>
</dbReference>
<dbReference type="PRINTS" id="PR00081">
    <property type="entry name" value="GDHRDH"/>
</dbReference>
<evidence type="ECO:0000256" key="1">
    <source>
        <dbReference type="ARBA" id="ARBA00006484"/>
    </source>
</evidence>
<evidence type="ECO:0000313" key="3">
    <source>
        <dbReference type="EMBL" id="ROH92102.1"/>
    </source>
</evidence>
<dbReference type="Proteomes" id="UP000282106">
    <property type="component" value="Unassembled WGS sequence"/>
</dbReference>
<dbReference type="SUPFAM" id="SSF51735">
    <property type="entry name" value="NAD(P)-binding Rossmann-fold domains"/>
    <property type="match status" value="1"/>
</dbReference>
<dbReference type="Pfam" id="PF13561">
    <property type="entry name" value="adh_short_C2"/>
    <property type="match status" value="1"/>
</dbReference>
<gene>
    <name evidence="3" type="ORF">ED208_06965</name>
</gene>
<reference evidence="3 4" key="1">
    <citation type="submission" date="2018-10" db="EMBL/GenBank/DDBJ databases">
        <authorList>
            <person name="Chen W.-M."/>
        </authorList>
    </citation>
    <scope>NUCLEOTIDE SEQUENCE [LARGE SCALE GENOMIC DNA]</scope>
    <source>
        <strain evidence="3 4">THS-13</strain>
    </source>
</reference>
<protein>
    <submittedName>
        <fullName evidence="3">SDR family oxidoreductase</fullName>
    </submittedName>
</protein>
<dbReference type="GO" id="GO:0016491">
    <property type="term" value="F:oxidoreductase activity"/>
    <property type="evidence" value="ECO:0007669"/>
    <property type="project" value="UniProtKB-KW"/>
</dbReference>
<accession>A0A3N0VHB5</accession>
<dbReference type="CDD" id="cd05233">
    <property type="entry name" value="SDR_c"/>
    <property type="match status" value="1"/>
</dbReference>
<dbReference type="InterPro" id="IPR002347">
    <property type="entry name" value="SDR_fam"/>
</dbReference>
<keyword evidence="2" id="KW-0560">Oxidoreductase</keyword>
<dbReference type="Gene3D" id="3.40.50.720">
    <property type="entry name" value="NAD(P)-binding Rossmann-like Domain"/>
    <property type="match status" value="1"/>
</dbReference>
<dbReference type="RefSeq" id="WP_123211145.1">
    <property type="nucleotide sequence ID" value="NZ_RJVO01000002.1"/>
</dbReference>
<comment type="similarity">
    <text evidence="1">Belongs to the short-chain dehydrogenases/reductases (SDR) family.</text>
</comment>
<comment type="caution">
    <text evidence="3">The sequence shown here is derived from an EMBL/GenBank/DDBJ whole genome shotgun (WGS) entry which is preliminary data.</text>
</comment>
<evidence type="ECO:0000256" key="2">
    <source>
        <dbReference type="ARBA" id="ARBA00023002"/>
    </source>
</evidence>
<dbReference type="PANTHER" id="PTHR24321">
    <property type="entry name" value="DEHYDROGENASES, SHORT CHAIN"/>
    <property type="match status" value="1"/>
</dbReference>
<name>A0A3N0VHB5_9GAMM</name>
<proteinExistence type="inferred from homology"/>
<dbReference type="InterPro" id="IPR036291">
    <property type="entry name" value="NAD(P)-bd_dom_sf"/>
</dbReference>
<dbReference type="AlphaFoldDB" id="A0A3N0VHB5"/>
<dbReference type="InParanoid" id="A0A3N0VHB5"/>
<organism evidence="3 4">
    <name type="scientific">Stagnimonas aquatica</name>
    <dbReference type="NCBI Taxonomy" id="2689987"/>
    <lineage>
        <taxon>Bacteria</taxon>
        <taxon>Pseudomonadati</taxon>
        <taxon>Pseudomonadota</taxon>
        <taxon>Gammaproteobacteria</taxon>
        <taxon>Nevskiales</taxon>
        <taxon>Nevskiaceae</taxon>
        <taxon>Stagnimonas</taxon>
    </lineage>
</organism>
<sequence length="255" mass="26603">MTQAAFPQGAVLVFGGSGGIGQEVAKSFGKAGADVAIVYRSKQAVAEKVAGEIAAGGRKATVHNADVREAAQVQAAVAAAIAAHGRIHTVVWAAGPVVEQVHLADTSEELWRKSIDIEVHGFFNAVKATLPHLRAQGGGSYVHLGSAGHVWWPAKDGLSVAPKAANEALVQGIAKEEGKHNIRANSVLVGVIEAGMFLELLKRGVFDQAWTDETQKLLCIKRWGKPEEIGSAAVFLASNGYVTGQQINVSGGFGV</sequence>